<dbReference type="Proteomes" id="UP000011083">
    <property type="component" value="Unassembled WGS sequence"/>
</dbReference>
<dbReference type="STRING" id="1257118.L8GU86"/>
<organism evidence="4 5">
    <name type="scientific">Acanthamoeba castellanii (strain ATCC 30010 / Neff)</name>
    <dbReference type="NCBI Taxonomy" id="1257118"/>
    <lineage>
        <taxon>Eukaryota</taxon>
        <taxon>Amoebozoa</taxon>
        <taxon>Discosea</taxon>
        <taxon>Longamoebia</taxon>
        <taxon>Centramoebida</taxon>
        <taxon>Acanthamoebidae</taxon>
        <taxon>Acanthamoeba</taxon>
    </lineage>
</organism>
<evidence type="ECO:0000313" key="4">
    <source>
        <dbReference type="EMBL" id="ELR16178.1"/>
    </source>
</evidence>
<dbReference type="SMART" id="SM00173">
    <property type="entry name" value="RAS"/>
    <property type="match status" value="1"/>
</dbReference>
<dbReference type="GO" id="GO:0005525">
    <property type="term" value="F:GTP binding"/>
    <property type="evidence" value="ECO:0007669"/>
    <property type="project" value="UniProtKB-KW"/>
</dbReference>
<dbReference type="SMART" id="SM00174">
    <property type="entry name" value="RHO"/>
    <property type="match status" value="1"/>
</dbReference>
<dbReference type="SUPFAM" id="SSF52540">
    <property type="entry name" value="P-loop containing nucleoside triphosphate hydrolases"/>
    <property type="match status" value="1"/>
</dbReference>
<dbReference type="InterPro" id="IPR020849">
    <property type="entry name" value="Small_GTPase_Ras-type"/>
</dbReference>
<dbReference type="RefSeq" id="XP_004338191.1">
    <property type="nucleotide sequence ID" value="XM_004338143.1"/>
</dbReference>
<name>L8GU86_ACACF</name>
<dbReference type="EMBL" id="KB008006">
    <property type="protein sequence ID" value="ELR16178.1"/>
    <property type="molecule type" value="Genomic_DNA"/>
</dbReference>
<keyword evidence="2" id="KW-0547">Nucleotide-binding</keyword>
<dbReference type="GeneID" id="14916895"/>
<dbReference type="PROSITE" id="PS51421">
    <property type="entry name" value="RAS"/>
    <property type="match status" value="1"/>
</dbReference>
<evidence type="ECO:0000256" key="1">
    <source>
        <dbReference type="ARBA" id="ARBA00006270"/>
    </source>
</evidence>
<keyword evidence="3" id="KW-0342">GTP-binding</keyword>
<dbReference type="GO" id="GO:0007165">
    <property type="term" value="P:signal transduction"/>
    <property type="evidence" value="ECO:0007669"/>
    <property type="project" value="InterPro"/>
</dbReference>
<dbReference type="AlphaFoldDB" id="L8GU86"/>
<dbReference type="PROSITE" id="PS51419">
    <property type="entry name" value="RAB"/>
    <property type="match status" value="1"/>
</dbReference>
<dbReference type="Pfam" id="PF00071">
    <property type="entry name" value="Ras"/>
    <property type="match status" value="1"/>
</dbReference>
<keyword evidence="5" id="KW-1185">Reference proteome</keyword>
<dbReference type="SMART" id="SM00175">
    <property type="entry name" value="RAB"/>
    <property type="match status" value="1"/>
</dbReference>
<sequence>MFMYNSFVKEKIFEVDGQKVQIDILDTAGQEEYMRDNYYGLGEGFLVVYAITMKDTFRSVTRFYDHIVSVKGKEEVPMILVGSKRDLEDQRQVTTEEGQELSKKLGCPFFETSAKTRENVDEVFSELVRRVVAHKKALGVESETSPASGCCVLQ</sequence>
<dbReference type="InterPro" id="IPR001806">
    <property type="entry name" value="Small_GTPase"/>
</dbReference>
<evidence type="ECO:0000256" key="3">
    <source>
        <dbReference type="ARBA" id="ARBA00023134"/>
    </source>
</evidence>
<evidence type="ECO:0000256" key="2">
    <source>
        <dbReference type="ARBA" id="ARBA00022741"/>
    </source>
</evidence>
<protein>
    <submittedName>
        <fullName evidence="4">Rasrelated protein O-RAL, putative</fullName>
    </submittedName>
</protein>
<comment type="similarity">
    <text evidence="1">Belongs to the small GTPase superfamily. Rab family.</text>
</comment>
<dbReference type="OMA" id="ETICCNI"/>
<gene>
    <name evidence="4" type="ORF">ACA1_178270</name>
</gene>
<dbReference type="GO" id="GO:0003924">
    <property type="term" value="F:GTPase activity"/>
    <property type="evidence" value="ECO:0007669"/>
    <property type="project" value="InterPro"/>
</dbReference>
<dbReference type="FunFam" id="3.40.50.300:FF:001447">
    <property type="entry name" value="Ras-related protein Rab-1B"/>
    <property type="match status" value="1"/>
</dbReference>
<proteinExistence type="inferred from homology"/>
<dbReference type="VEuPathDB" id="AmoebaDB:ACA1_178270"/>
<dbReference type="PANTHER" id="PTHR24070">
    <property type="entry name" value="RAS, DI-RAS, AND RHEB FAMILY MEMBERS OF SMALL GTPASE SUPERFAMILY"/>
    <property type="match status" value="1"/>
</dbReference>
<evidence type="ECO:0000313" key="5">
    <source>
        <dbReference type="Proteomes" id="UP000011083"/>
    </source>
</evidence>
<dbReference type="PRINTS" id="PR00449">
    <property type="entry name" value="RASTRNSFRMNG"/>
</dbReference>
<dbReference type="NCBIfam" id="TIGR00231">
    <property type="entry name" value="small_GTP"/>
    <property type="match status" value="1"/>
</dbReference>
<dbReference type="GO" id="GO:0016020">
    <property type="term" value="C:membrane"/>
    <property type="evidence" value="ECO:0007669"/>
    <property type="project" value="InterPro"/>
</dbReference>
<reference evidence="4 5" key="1">
    <citation type="journal article" date="2013" name="Genome Biol.">
        <title>Genome of Acanthamoeba castellanii highlights extensive lateral gene transfer and early evolution of tyrosine kinase signaling.</title>
        <authorList>
            <person name="Clarke M."/>
            <person name="Lohan A.J."/>
            <person name="Liu B."/>
            <person name="Lagkouvardos I."/>
            <person name="Roy S."/>
            <person name="Zafar N."/>
            <person name="Bertelli C."/>
            <person name="Schilde C."/>
            <person name="Kianianmomeni A."/>
            <person name="Burglin T.R."/>
            <person name="Frech C."/>
            <person name="Turcotte B."/>
            <person name="Kopec K.O."/>
            <person name="Synnott J.M."/>
            <person name="Choo C."/>
            <person name="Paponov I."/>
            <person name="Finkler A."/>
            <person name="Soon Heng Tan C."/>
            <person name="Hutchins A.P."/>
            <person name="Weinmeier T."/>
            <person name="Rattei T."/>
            <person name="Chu J.S."/>
            <person name="Gimenez G."/>
            <person name="Irimia M."/>
            <person name="Rigden D.J."/>
            <person name="Fitzpatrick D.A."/>
            <person name="Lorenzo-Morales J."/>
            <person name="Bateman A."/>
            <person name="Chiu C.H."/>
            <person name="Tang P."/>
            <person name="Hegemann P."/>
            <person name="Fromm H."/>
            <person name="Raoult D."/>
            <person name="Greub G."/>
            <person name="Miranda-Saavedra D."/>
            <person name="Chen N."/>
            <person name="Nash P."/>
            <person name="Ginger M.L."/>
            <person name="Horn M."/>
            <person name="Schaap P."/>
            <person name="Caler L."/>
            <person name="Loftus B."/>
        </authorList>
    </citation>
    <scope>NUCLEOTIDE SEQUENCE [LARGE SCALE GENOMIC DNA]</scope>
    <source>
        <strain evidence="4 5">Neff</strain>
    </source>
</reference>
<dbReference type="OrthoDB" id="5976022at2759"/>
<dbReference type="Gene3D" id="3.40.50.300">
    <property type="entry name" value="P-loop containing nucleotide triphosphate hydrolases"/>
    <property type="match status" value="1"/>
</dbReference>
<accession>L8GU86</accession>
<dbReference type="InterPro" id="IPR027417">
    <property type="entry name" value="P-loop_NTPase"/>
</dbReference>
<dbReference type="InterPro" id="IPR005225">
    <property type="entry name" value="Small_GTP-bd"/>
</dbReference>
<dbReference type="KEGG" id="acan:ACA1_178270"/>